<feature type="transmembrane region" description="Helical" evidence="4">
    <location>
        <begin position="18"/>
        <end position="37"/>
    </location>
</feature>
<evidence type="ECO:0000313" key="7">
    <source>
        <dbReference type="Proteomes" id="UP000253759"/>
    </source>
</evidence>
<sequence length="221" mass="23612">MDQNEPNPGEKRKTPRGLFAGAGLFAAAVGIATAVWVSNGGLGMASTCAVRPEIAQTIDDAARGELAALMPSQQWRNYSDLAFQDADGNPITLADFSGKKLLVNFWATWCAPCREEMPFLDALEAKYGGEDFEVVAISLDMGSDGPVAAGLFLEEIGADNLKLFADPSYKLFERLRNDAVTLGLPATVLVGEDGCELGVLQGPAHWNSPDGHRVIETLLEI</sequence>
<keyword evidence="7" id="KW-1185">Reference proteome</keyword>
<dbReference type="PROSITE" id="PS51352">
    <property type="entry name" value="THIOREDOXIN_2"/>
    <property type="match status" value="1"/>
</dbReference>
<dbReference type="Proteomes" id="UP000253759">
    <property type="component" value="Unassembled WGS sequence"/>
</dbReference>
<dbReference type="CDD" id="cd02966">
    <property type="entry name" value="TlpA_like_family"/>
    <property type="match status" value="1"/>
</dbReference>
<gene>
    <name evidence="6" type="ORF">DVH29_09375</name>
</gene>
<dbReference type="InterPro" id="IPR017937">
    <property type="entry name" value="Thioredoxin_CS"/>
</dbReference>
<keyword evidence="3" id="KW-0676">Redox-active center</keyword>
<dbReference type="GO" id="GO:0017004">
    <property type="term" value="P:cytochrome complex assembly"/>
    <property type="evidence" value="ECO:0007669"/>
    <property type="project" value="UniProtKB-KW"/>
</dbReference>
<comment type="caution">
    <text evidence="6">The sequence shown here is derived from an EMBL/GenBank/DDBJ whole genome shotgun (WGS) entry which is preliminary data.</text>
</comment>
<keyword evidence="4" id="KW-1133">Transmembrane helix</keyword>
<dbReference type="InterPro" id="IPR013740">
    <property type="entry name" value="Redoxin"/>
</dbReference>
<evidence type="ECO:0000256" key="2">
    <source>
        <dbReference type="ARBA" id="ARBA00022748"/>
    </source>
</evidence>
<dbReference type="GO" id="GO:0030313">
    <property type="term" value="C:cell envelope"/>
    <property type="evidence" value="ECO:0007669"/>
    <property type="project" value="UniProtKB-SubCell"/>
</dbReference>
<keyword evidence="4" id="KW-0472">Membrane</keyword>
<dbReference type="Pfam" id="PF08534">
    <property type="entry name" value="Redoxin"/>
    <property type="match status" value="1"/>
</dbReference>
<dbReference type="AlphaFoldDB" id="A0A369W299"/>
<dbReference type="InterPro" id="IPR050553">
    <property type="entry name" value="Thioredoxin_ResA/DsbE_sf"/>
</dbReference>
<feature type="domain" description="Thioredoxin" evidence="5">
    <location>
        <begin position="72"/>
        <end position="220"/>
    </location>
</feature>
<dbReference type="Gene3D" id="3.40.30.10">
    <property type="entry name" value="Glutaredoxin"/>
    <property type="match status" value="1"/>
</dbReference>
<reference evidence="7" key="1">
    <citation type="submission" date="2018-07" db="EMBL/GenBank/DDBJ databases">
        <authorList>
            <person name="Liu B.-T."/>
            <person name="Du Z."/>
        </authorList>
    </citation>
    <scope>NUCLEOTIDE SEQUENCE [LARGE SCALE GENOMIC DNA]</scope>
    <source>
        <strain evidence="7">XYN52</strain>
    </source>
</reference>
<evidence type="ECO:0000256" key="4">
    <source>
        <dbReference type="SAM" id="Phobius"/>
    </source>
</evidence>
<dbReference type="PROSITE" id="PS00194">
    <property type="entry name" value="THIOREDOXIN_1"/>
    <property type="match status" value="1"/>
</dbReference>
<evidence type="ECO:0000259" key="5">
    <source>
        <dbReference type="PROSITE" id="PS51352"/>
    </source>
</evidence>
<dbReference type="SUPFAM" id="SSF52833">
    <property type="entry name" value="Thioredoxin-like"/>
    <property type="match status" value="1"/>
</dbReference>
<evidence type="ECO:0000313" key="6">
    <source>
        <dbReference type="EMBL" id="RDE08804.1"/>
    </source>
</evidence>
<dbReference type="PANTHER" id="PTHR42852">
    <property type="entry name" value="THIOL:DISULFIDE INTERCHANGE PROTEIN DSBE"/>
    <property type="match status" value="1"/>
</dbReference>
<name>A0A369W299_9HYPH</name>
<keyword evidence="2" id="KW-0201">Cytochrome c-type biogenesis</keyword>
<dbReference type="GO" id="GO:0015036">
    <property type="term" value="F:disulfide oxidoreductase activity"/>
    <property type="evidence" value="ECO:0007669"/>
    <property type="project" value="UniProtKB-ARBA"/>
</dbReference>
<dbReference type="PANTHER" id="PTHR42852:SF13">
    <property type="entry name" value="PROTEIN DIPZ"/>
    <property type="match status" value="1"/>
</dbReference>
<keyword evidence="4" id="KW-0812">Transmembrane</keyword>
<dbReference type="EMBL" id="QQNH01000011">
    <property type="protein sequence ID" value="RDE08804.1"/>
    <property type="molecule type" value="Genomic_DNA"/>
</dbReference>
<comment type="subcellular location">
    <subcellularLocation>
        <location evidence="1">Cell envelope</location>
    </subcellularLocation>
</comment>
<proteinExistence type="predicted"/>
<dbReference type="InterPro" id="IPR013766">
    <property type="entry name" value="Thioredoxin_domain"/>
</dbReference>
<accession>A0A369W299</accession>
<evidence type="ECO:0000256" key="3">
    <source>
        <dbReference type="ARBA" id="ARBA00023284"/>
    </source>
</evidence>
<evidence type="ECO:0000256" key="1">
    <source>
        <dbReference type="ARBA" id="ARBA00004196"/>
    </source>
</evidence>
<protein>
    <submittedName>
        <fullName evidence="6">TlpA family protein disulfide reductase</fullName>
    </submittedName>
</protein>
<dbReference type="OrthoDB" id="9799347at2"/>
<organism evidence="6 7">
    <name type="scientific">Pelagibacterium lacus</name>
    <dbReference type="NCBI Taxonomy" id="2282655"/>
    <lineage>
        <taxon>Bacteria</taxon>
        <taxon>Pseudomonadati</taxon>
        <taxon>Pseudomonadota</taxon>
        <taxon>Alphaproteobacteria</taxon>
        <taxon>Hyphomicrobiales</taxon>
        <taxon>Devosiaceae</taxon>
        <taxon>Pelagibacterium</taxon>
    </lineage>
</organism>
<dbReference type="InterPro" id="IPR036249">
    <property type="entry name" value="Thioredoxin-like_sf"/>
</dbReference>